<organism evidence="7 8">
    <name type="scientific">Spirodela intermedia</name>
    <name type="common">Intermediate duckweed</name>
    <dbReference type="NCBI Taxonomy" id="51605"/>
    <lineage>
        <taxon>Eukaryota</taxon>
        <taxon>Viridiplantae</taxon>
        <taxon>Streptophyta</taxon>
        <taxon>Embryophyta</taxon>
        <taxon>Tracheophyta</taxon>
        <taxon>Spermatophyta</taxon>
        <taxon>Magnoliopsida</taxon>
        <taxon>Liliopsida</taxon>
        <taxon>Araceae</taxon>
        <taxon>Lemnoideae</taxon>
        <taxon>Spirodela</taxon>
    </lineage>
</organism>
<sequence>MAAAAPHRLRHWWRRRGGEGGVFVAFGLGILLLVFFFALVSRIRGSINDGGTVALLGHAGDELVPLRVLRNAGKKGAVCLDGSAPGYHIETGFGTGLDSWVIHLEGGGWCNSVDSCSSRKMTLYGSSTLMDRLVPFRGILSRNQSQNPDFYNWNRVKVRYCDGGSFSGNVEGEVHNGTKLFFRGQRIWEAIMDDLMATGLATARQALLTGCSAGGLATFIHCDDFRARLSGDVIVKCLADAGFFLDAKDISGTSTMRSFYHDVVQRHGIGKNLPKDCTRKKEPSQACLQSPHKLNAIPPCFFPQEIIKSVTTPLFVLNPAYDFWQIQHILAPAGSDPNGLWSNCKKDIVNCDPNQMETLQEFRRAMINALEGFRQKKDGGLFLGSCYVHCQTLSDVTWHSFTSPRIGNKTIGRAVGDWYFGRGVVEAVDCPFPCNPTCYNMKFV</sequence>
<keyword evidence="5" id="KW-0964">Secreted</keyword>
<dbReference type="PANTHER" id="PTHR21562:SF83">
    <property type="entry name" value="PECTIN ACETYLESTERASE 4"/>
    <property type="match status" value="1"/>
</dbReference>
<evidence type="ECO:0000256" key="6">
    <source>
        <dbReference type="SAM" id="Phobius"/>
    </source>
</evidence>
<keyword evidence="5" id="KW-0961">Cell wall biogenesis/degradation</keyword>
<comment type="subcellular location">
    <subcellularLocation>
        <location evidence="2 5">Secreted</location>
        <location evidence="2 5">Cell wall</location>
    </subcellularLocation>
</comment>
<protein>
    <recommendedName>
        <fullName evidence="5">Pectin acetylesterase</fullName>
        <ecNumber evidence="5">3.1.1.-</ecNumber>
    </recommendedName>
</protein>
<keyword evidence="6" id="KW-0812">Transmembrane</keyword>
<dbReference type="EC" id="3.1.1.-" evidence="5"/>
<name>A0A7I8K5D5_SPIIN</name>
<proteinExistence type="inferred from homology"/>
<reference evidence="7" key="1">
    <citation type="submission" date="2020-02" db="EMBL/GenBank/DDBJ databases">
        <authorList>
            <person name="Scholz U."/>
            <person name="Mascher M."/>
            <person name="Fiebig A."/>
        </authorList>
    </citation>
    <scope>NUCLEOTIDE SEQUENCE</scope>
</reference>
<evidence type="ECO:0000313" key="7">
    <source>
        <dbReference type="EMBL" id="CAA7392760.1"/>
    </source>
</evidence>
<accession>A0A7I8K5D5</accession>
<keyword evidence="6" id="KW-0472">Membrane</keyword>
<dbReference type="AlphaFoldDB" id="A0A7I8K5D5"/>
<evidence type="ECO:0000256" key="2">
    <source>
        <dbReference type="ARBA" id="ARBA00004191"/>
    </source>
</evidence>
<gene>
    <name evidence="7" type="ORF">SI8410_03003614</name>
</gene>
<dbReference type="GO" id="GO:0016787">
    <property type="term" value="F:hydrolase activity"/>
    <property type="evidence" value="ECO:0007669"/>
    <property type="project" value="UniProtKB-KW"/>
</dbReference>
<dbReference type="PANTHER" id="PTHR21562">
    <property type="entry name" value="NOTUM-RELATED"/>
    <property type="match status" value="1"/>
</dbReference>
<dbReference type="EMBL" id="LR746266">
    <property type="protein sequence ID" value="CAA7392760.1"/>
    <property type="molecule type" value="Genomic_DNA"/>
</dbReference>
<keyword evidence="8" id="KW-1185">Reference proteome</keyword>
<evidence type="ECO:0000313" key="8">
    <source>
        <dbReference type="Proteomes" id="UP000663760"/>
    </source>
</evidence>
<dbReference type="InterPro" id="IPR004963">
    <property type="entry name" value="PAE/NOTUM"/>
</dbReference>
<keyword evidence="5" id="KW-0378">Hydrolase</keyword>
<evidence type="ECO:0000256" key="1">
    <source>
        <dbReference type="ARBA" id="ARBA00003534"/>
    </source>
</evidence>
<keyword evidence="6" id="KW-1133">Transmembrane helix</keyword>
<evidence type="ECO:0000256" key="4">
    <source>
        <dbReference type="ARBA" id="ARBA00022512"/>
    </source>
</evidence>
<comment type="similarity">
    <text evidence="3 5">Belongs to the pectinacetylesterase family.</text>
</comment>
<dbReference type="GO" id="GO:0071555">
    <property type="term" value="P:cell wall organization"/>
    <property type="evidence" value="ECO:0007669"/>
    <property type="project" value="UniProtKB-KW"/>
</dbReference>
<dbReference type="Proteomes" id="UP000663760">
    <property type="component" value="Chromosome 3"/>
</dbReference>
<comment type="function">
    <text evidence="1 5">Hydrolyzes acetyl esters in homogalacturonan regions of pectin. In type I primary cell wall, galacturonic acid residues of pectin can be acetylated at the O-2 and O-3 positions. Decreasing the degree of acetylation of pectin gels in vitro alters their physical properties.</text>
</comment>
<dbReference type="OrthoDB" id="2015280at2759"/>
<evidence type="ECO:0000256" key="3">
    <source>
        <dbReference type="ARBA" id="ARBA00005784"/>
    </source>
</evidence>
<evidence type="ECO:0000256" key="5">
    <source>
        <dbReference type="RuleBase" id="RU363114"/>
    </source>
</evidence>
<keyword evidence="4 5" id="KW-0134">Cell wall</keyword>
<feature type="transmembrane region" description="Helical" evidence="6">
    <location>
        <begin position="21"/>
        <end position="40"/>
    </location>
</feature>
<dbReference type="Pfam" id="PF03283">
    <property type="entry name" value="PAE"/>
    <property type="match status" value="1"/>
</dbReference>